<gene>
    <name evidence="2" type="ORF">PF008_g12045</name>
</gene>
<accession>A0A6G0RP73</accession>
<organism evidence="2 3">
    <name type="scientific">Phytophthora fragariae</name>
    <dbReference type="NCBI Taxonomy" id="53985"/>
    <lineage>
        <taxon>Eukaryota</taxon>
        <taxon>Sar</taxon>
        <taxon>Stramenopiles</taxon>
        <taxon>Oomycota</taxon>
        <taxon>Peronosporomycetes</taxon>
        <taxon>Peronosporales</taxon>
        <taxon>Peronosporaceae</taxon>
        <taxon>Phytophthora</taxon>
    </lineage>
</organism>
<feature type="region of interest" description="Disordered" evidence="1">
    <location>
        <begin position="127"/>
        <end position="174"/>
    </location>
</feature>
<feature type="compositionally biased region" description="Polar residues" evidence="1">
    <location>
        <begin position="158"/>
        <end position="174"/>
    </location>
</feature>
<evidence type="ECO:0000256" key="1">
    <source>
        <dbReference type="SAM" id="MobiDB-lite"/>
    </source>
</evidence>
<proteinExistence type="predicted"/>
<feature type="compositionally biased region" description="Basic and acidic residues" evidence="1">
    <location>
        <begin position="138"/>
        <end position="157"/>
    </location>
</feature>
<evidence type="ECO:0000313" key="2">
    <source>
        <dbReference type="EMBL" id="KAE9338483.1"/>
    </source>
</evidence>
<sequence length="243" mass="26476">MQEAPAVSTKAVKEKRSTKGATKVNTTKETTVSAGVAPTTQDMTNHAVVMQNGADDLGKDDEDAPVGDTLQLSDDELMVAQKLSKFVKRLLADDRYGSMKVETKFSLVTIETRNGWRVVLPPTLWTRGKQTGTFHGRVGRESSGPRDRQDRQHDEIRTSGSPDPTNAVSSANSSSLTIWPANEQAGQLQQHARGSECKTNERQTDEAWLDVITDSVDDYTAVDDGGVTDRKHVASESLDGCDQ</sequence>
<feature type="compositionally biased region" description="Polar residues" evidence="1">
    <location>
        <begin position="19"/>
        <end position="44"/>
    </location>
</feature>
<protein>
    <submittedName>
        <fullName evidence="2">Uncharacterized protein</fullName>
    </submittedName>
</protein>
<name>A0A6G0RP73_9STRA</name>
<dbReference type="Proteomes" id="UP000486351">
    <property type="component" value="Unassembled WGS sequence"/>
</dbReference>
<feature type="region of interest" description="Disordered" evidence="1">
    <location>
        <begin position="1"/>
        <end position="44"/>
    </location>
</feature>
<reference evidence="2 3" key="1">
    <citation type="submission" date="2018-09" db="EMBL/GenBank/DDBJ databases">
        <title>Genomic investigation of the strawberry pathogen Phytophthora fragariae indicates pathogenicity is determined by transcriptional variation in three key races.</title>
        <authorList>
            <person name="Adams T.M."/>
            <person name="Armitage A.D."/>
            <person name="Sobczyk M.K."/>
            <person name="Bates H.J."/>
            <person name="Dunwell J.M."/>
            <person name="Nellist C.F."/>
            <person name="Harrison R.J."/>
        </authorList>
    </citation>
    <scope>NUCLEOTIDE SEQUENCE [LARGE SCALE GENOMIC DNA]</scope>
    <source>
        <strain evidence="2 3">NOV-77</strain>
    </source>
</reference>
<dbReference type="EMBL" id="QXFY01000665">
    <property type="protein sequence ID" value="KAE9338483.1"/>
    <property type="molecule type" value="Genomic_DNA"/>
</dbReference>
<evidence type="ECO:0000313" key="3">
    <source>
        <dbReference type="Proteomes" id="UP000486351"/>
    </source>
</evidence>
<dbReference type="AlphaFoldDB" id="A0A6G0RP73"/>
<comment type="caution">
    <text evidence="2">The sequence shown here is derived from an EMBL/GenBank/DDBJ whole genome shotgun (WGS) entry which is preliminary data.</text>
</comment>